<keyword evidence="5" id="KW-0297">G-protein coupled receptor</keyword>
<dbReference type="Proteomes" id="UP000274756">
    <property type="component" value="Unassembled WGS sequence"/>
</dbReference>
<evidence type="ECO:0000313" key="13">
    <source>
        <dbReference type="Proteomes" id="UP000274756"/>
    </source>
</evidence>
<protein>
    <submittedName>
        <fullName evidence="14">G_PROTEIN_RECEP_F1_2 domain-containing protein</fullName>
    </submittedName>
</protein>
<accession>A0A0N4U6Z0</accession>
<dbReference type="SUPFAM" id="SSF81321">
    <property type="entry name" value="Family A G protein-coupled receptor-like"/>
    <property type="match status" value="1"/>
</dbReference>
<keyword evidence="4 9" id="KW-1133">Transmembrane helix</keyword>
<proteinExistence type="predicted"/>
<evidence type="ECO:0000256" key="4">
    <source>
        <dbReference type="ARBA" id="ARBA00022989"/>
    </source>
</evidence>
<comment type="subcellular location">
    <subcellularLocation>
        <location evidence="1">Cell membrane</location>
        <topology evidence="1">Multi-pass membrane protein</topology>
    </subcellularLocation>
</comment>
<dbReference type="WBParaSite" id="DME_0000272501-mRNA-1">
    <property type="protein sequence ID" value="DME_0000272501-mRNA-1"/>
    <property type="gene ID" value="DME_0000272501"/>
</dbReference>
<evidence type="ECO:0000256" key="6">
    <source>
        <dbReference type="ARBA" id="ARBA00023136"/>
    </source>
</evidence>
<evidence type="ECO:0000259" key="10">
    <source>
        <dbReference type="PROSITE" id="PS50262"/>
    </source>
</evidence>
<organism evidence="12 14">
    <name type="scientific">Dracunculus medinensis</name>
    <name type="common">Guinea worm</name>
    <dbReference type="NCBI Taxonomy" id="318479"/>
    <lineage>
        <taxon>Eukaryota</taxon>
        <taxon>Metazoa</taxon>
        <taxon>Ecdysozoa</taxon>
        <taxon>Nematoda</taxon>
        <taxon>Chromadorea</taxon>
        <taxon>Rhabditida</taxon>
        <taxon>Spirurina</taxon>
        <taxon>Dracunculoidea</taxon>
        <taxon>Dracunculidae</taxon>
        <taxon>Dracunculus</taxon>
    </lineage>
</organism>
<dbReference type="CDD" id="cd00637">
    <property type="entry name" value="7tm_classA_rhodopsin-like"/>
    <property type="match status" value="1"/>
</dbReference>
<keyword evidence="13" id="KW-1185">Reference proteome</keyword>
<keyword evidence="6 9" id="KW-0472">Membrane</keyword>
<feature type="domain" description="G-protein coupled receptors family 1 profile" evidence="10">
    <location>
        <begin position="3"/>
        <end position="260"/>
    </location>
</feature>
<evidence type="ECO:0000256" key="5">
    <source>
        <dbReference type="ARBA" id="ARBA00023040"/>
    </source>
</evidence>
<evidence type="ECO:0000313" key="14">
    <source>
        <dbReference type="WBParaSite" id="DME_0000272501-mRNA-1"/>
    </source>
</evidence>
<feature type="transmembrane region" description="Helical" evidence="9">
    <location>
        <begin position="160"/>
        <end position="181"/>
    </location>
</feature>
<dbReference type="Proteomes" id="UP000038040">
    <property type="component" value="Unplaced"/>
</dbReference>
<feature type="transmembrane region" description="Helical" evidence="9">
    <location>
        <begin position="202"/>
        <end position="218"/>
    </location>
</feature>
<evidence type="ECO:0000256" key="1">
    <source>
        <dbReference type="ARBA" id="ARBA00004651"/>
    </source>
</evidence>
<evidence type="ECO:0000256" key="7">
    <source>
        <dbReference type="ARBA" id="ARBA00023170"/>
    </source>
</evidence>
<evidence type="ECO:0000256" key="2">
    <source>
        <dbReference type="ARBA" id="ARBA00022475"/>
    </source>
</evidence>
<dbReference type="Gene3D" id="1.20.1070.10">
    <property type="entry name" value="Rhodopsin 7-helix transmembrane proteins"/>
    <property type="match status" value="1"/>
</dbReference>
<dbReference type="PRINTS" id="PR00237">
    <property type="entry name" value="GPCRRHODOPSN"/>
</dbReference>
<feature type="transmembrane region" description="Helical" evidence="9">
    <location>
        <begin position="247"/>
        <end position="264"/>
    </location>
</feature>
<keyword evidence="2" id="KW-1003">Cell membrane</keyword>
<feature type="transmembrane region" description="Helical" evidence="9">
    <location>
        <begin position="34"/>
        <end position="56"/>
    </location>
</feature>
<feature type="transmembrane region" description="Helical" evidence="9">
    <location>
        <begin position="6"/>
        <end position="27"/>
    </location>
</feature>
<feature type="transmembrane region" description="Helical" evidence="9">
    <location>
        <begin position="82"/>
        <end position="99"/>
    </location>
</feature>
<reference evidence="14" key="1">
    <citation type="submission" date="2017-02" db="UniProtKB">
        <authorList>
            <consortium name="WormBaseParasite"/>
        </authorList>
    </citation>
    <scope>IDENTIFICATION</scope>
</reference>
<evidence type="ECO:0000313" key="11">
    <source>
        <dbReference type="EMBL" id="VDN57112.1"/>
    </source>
</evidence>
<evidence type="ECO:0000313" key="12">
    <source>
        <dbReference type="Proteomes" id="UP000038040"/>
    </source>
</evidence>
<reference evidence="11 13" key="2">
    <citation type="submission" date="2018-11" db="EMBL/GenBank/DDBJ databases">
        <authorList>
            <consortium name="Pathogen Informatics"/>
        </authorList>
    </citation>
    <scope>NUCLEOTIDE SEQUENCE [LARGE SCALE GENOMIC DNA]</scope>
</reference>
<dbReference type="GO" id="GO:0042277">
    <property type="term" value="F:peptide binding"/>
    <property type="evidence" value="ECO:0007669"/>
    <property type="project" value="TreeGrafter"/>
</dbReference>
<evidence type="ECO:0000256" key="9">
    <source>
        <dbReference type="SAM" id="Phobius"/>
    </source>
</evidence>
<dbReference type="GO" id="GO:0043005">
    <property type="term" value="C:neuron projection"/>
    <property type="evidence" value="ECO:0007669"/>
    <property type="project" value="TreeGrafter"/>
</dbReference>
<dbReference type="EMBL" id="UYYG01001158">
    <property type="protein sequence ID" value="VDN57112.1"/>
    <property type="molecule type" value="Genomic_DNA"/>
</dbReference>
<dbReference type="OrthoDB" id="6076970at2759"/>
<dbReference type="PANTHER" id="PTHR24229">
    <property type="entry name" value="NEUROPEPTIDES RECEPTOR"/>
    <property type="match status" value="1"/>
</dbReference>
<dbReference type="AlphaFoldDB" id="A0A0N4U6Z0"/>
<dbReference type="GO" id="GO:0005886">
    <property type="term" value="C:plasma membrane"/>
    <property type="evidence" value="ECO:0007669"/>
    <property type="project" value="UniProtKB-SubCell"/>
</dbReference>
<keyword evidence="7" id="KW-0675">Receptor</keyword>
<gene>
    <name evidence="11" type="ORF">DME_LOCUS7085</name>
</gene>
<evidence type="ECO:0000256" key="8">
    <source>
        <dbReference type="ARBA" id="ARBA00023224"/>
    </source>
</evidence>
<sequence>MDINEYFLIVLYCLLALCGFFGNIWVINHQYLTYLYILILSIVDFISILSLPLIIIDILYNQWPFNIYLCKFLFFCEGTNKTLSPLILTLLSIDRYIIICLPNNYYRQNEYFLLFLLTFVVISLFFIIPIIYKAEITVMFDNYFKEHTKCVLQISKFYDFLHISICYILPLLVIVIVYLNILKKLYKHIKSSTIGNKSNISLNRVIKSSVMIVLFYFICWTPYWILRIFAVFFGSEIVSIYFEMIKLIFYFNILIFFYVEIIISEPLEGTKSSSSFVNIDNNSSYNNILLVNNNNNSSSLSLLSSLLLSPTAAARISLVNSSSLAESIIINNASLINNFNLTTTTTTMATTTTTPSTSHIMLMYIVHSLPYAQSAFNWVFYAFLNKNLRNSFKKNNNFGLKIIQNKRKNNYWKNDIKIDQNYRRYSCYKNGKKFILANKYSCFFNKR</sequence>
<dbReference type="Pfam" id="PF00001">
    <property type="entry name" value="7tm_1"/>
    <property type="match status" value="1"/>
</dbReference>
<dbReference type="InterPro" id="IPR000276">
    <property type="entry name" value="GPCR_Rhodpsn"/>
</dbReference>
<feature type="transmembrane region" description="Helical" evidence="9">
    <location>
        <begin position="111"/>
        <end position="132"/>
    </location>
</feature>
<dbReference type="GO" id="GO:0004930">
    <property type="term" value="F:G protein-coupled receptor activity"/>
    <property type="evidence" value="ECO:0007669"/>
    <property type="project" value="UniProtKB-KW"/>
</dbReference>
<keyword evidence="8" id="KW-0807">Transducer</keyword>
<name>A0A0N4U6Z0_DRAME</name>
<dbReference type="PROSITE" id="PS50262">
    <property type="entry name" value="G_PROTEIN_RECEP_F1_2"/>
    <property type="match status" value="1"/>
</dbReference>
<evidence type="ECO:0000256" key="3">
    <source>
        <dbReference type="ARBA" id="ARBA00022692"/>
    </source>
</evidence>
<keyword evidence="3 9" id="KW-0812">Transmembrane</keyword>
<dbReference type="STRING" id="318479.A0A0N4U6Z0"/>
<dbReference type="PANTHER" id="PTHR24229:SF84">
    <property type="entry name" value="G-PROTEIN COUPLED RECEPTORS FAMILY 1 PROFILE DOMAIN-CONTAINING PROTEIN"/>
    <property type="match status" value="1"/>
</dbReference>
<dbReference type="InterPro" id="IPR017452">
    <property type="entry name" value="GPCR_Rhodpsn_7TM"/>
</dbReference>